<feature type="region of interest" description="Disordered" evidence="1">
    <location>
        <begin position="863"/>
        <end position="885"/>
    </location>
</feature>
<dbReference type="Proteomes" id="UP001214521">
    <property type="component" value="Unassembled WGS sequence"/>
</dbReference>
<evidence type="ECO:0000313" key="3">
    <source>
        <dbReference type="EMBL" id="EKT4441911.1"/>
    </source>
</evidence>
<organism evidence="3 4">
    <name type="scientific">Stenotrophomonas maltophilia</name>
    <name type="common">Pseudomonas maltophilia</name>
    <name type="synonym">Xanthomonas maltophilia</name>
    <dbReference type="NCBI Taxonomy" id="40324"/>
    <lineage>
        <taxon>Bacteria</taxon>
        <taxon>Pseudomonadati</taxon>
        <taxon>Pseudomonadota</taxon>
        <taxon>Gammaproteobacteria</taxon>
        <taxon>Lysobacterales</taxon>
        <taxon>Lysobacteraceae</taxon>
        <taxon>Stenotrophomonas</taxon>
        <taxon>Stenotrophomonas maltophilia group</taxon>
    </lineage>
</organism>
<proteinExistence type="predicted"/>
<accession>A0AAI9CCB9</accession>
<protein>
    <recommendedName>
        <fullName evidence="5">RHS repeat protein</fullName>
    </recommendedName>
</protein>
<feature type="signal peptide" evidence="2">
    <location>
        <begin position="1"/>
        <end position="25"/>
    </location>
</feature>
<evidence type="ECO:0008006" key="5">
    <source>
        <dbReference type="Google" id="ProtNLM"/>
    </source>
</evidence>
<evidence type="ECO:0000256" key="2">
    <source>
        <dbReference type="SAM" id="SignalP"/>
    </source>
</evidence>
<dbReference type="AlphaFoldDB" id="A0AAI9CCB9"/>
<evidence type="ECO:0000256" key="1">
    <source>
        <dbReference type="SAM" id="MobiDB-lite"/>
    </source>
</evidence>
<name>A0AAI9CCB9_STEMA</name>
<dbReference type="Gene3D" id="2.180.10.10">
    <property type="entry name" value="RHS repeat-associated core"/>
    <property type="match status" value="2"/>
</dbReference>
<comment type="caution">
    <text evidence="3">The sequence shown here is derived from an EMBL/GenBank/DDBJ whole genome shotgun (WGS) entry which is preliminary data.</text>
</comment>
<dbReference type="EMBL" id="ABLOMU010000027">
    <property type="protein sequence ID" value="EKT4441911.1"/>
    <property type="molecule type" value="Genomic_DNA"/>
</dbReference>
<evidence type="ECO:0000313" key="4">
    <source>
        <dbReference type="Proteomes" id="UP001214521"/>
    </source>
</evidence>
<keyword evidence="2" id="KW-0732">Signal</keyword>
<dbReference type="RefSeq" id="WP_164157966.1">
    <property type="nucleotide sequence ID" value="NZ_JBFCWN010000003.1"/>
</dbReference>
<sequence length="885" mass="96372">MKARVRNWILLVSGTCGLTAFHAQGQEVPSYAESIKVGSTVAPLDQNAFGERLDKYKGDLSFHQTDLVLKGTGPDIVIGRTYELGRYRKGDGPLGFADWSPSIPHMLTRGSAEKPWRVVQQDALKRCTFFSASGPVIPIPVREWWEGYELVDELGRTQMPMRRDPNNPVAPSNNPAGYPVVTQAGWQASCLPQTSNGQEGEGFSFLSPAGNRYRLDRLLVSRRSQVHILERDPAPPVRARVSTLAMVASRIEDRFGNFVDYNYDGDRLISISGSDGRLVTFEWNDDVITAMNANGRVWTYSYAIEGTSAISQFKSLKSVTQPDGSRYTFDLGAFYSLVAPPPPTECAPPDTSAINRPVQASMAGPSGLSATYLLNVARRGRSNVPYECVPANAMSEEHVVTPSAYDVYALSSRTYTGPGVNQTWQYAYGAPNPSWTHQCAGGCIRTVQTTETLPGGRWVRSTFSNEWGAYEGKLVVVEDGGTGATLPTRTTRYHYAPSSGNAYPAVLGAVPASSPWASNFAPLSSLTPVHQVDIELDGDWYRSTFGGYNAFAQPSSRSDLDSTGGGRTLDFAPVNNVQHWVLDLPGTTSLAGNAVASEQVTYDDKARPISVSIFGRIDRTAEYWPDGNLRSVVDGRGNATLLSEWYRGTPRQTVFADGTSQRVDVDANGWITSVVDEANNKTCYAFDRMGRISGITFPAATAGVCDGSISNPVAVEFGPVGSAEHGLAAGHWRRTETRGNAVNEQFFDALWQPVLSARRDNGRADAVAWIRRSYDEAGRTTFESYPTRTPEGATSGVWTEYDAVGRVSSTSQDSEVGLLTTVTTYQAGNSALTRLPEGQVTAYRFDGYGAPVKELPAVIDRPESARTSIQRDAWGKPLSIERSKR</sequence>
<reference evidence="3" key="1">
    <citation type="submission" date="2022-07" db="EMBL/GenBank/DDBJ databases">
        <authorList>
            <consortium name="Clinical and Environmental Microbiology Branch: Whole genome sequencing antimicrobial resistance pathogens in the healthcare setting"/>
        </authorList>
    </citation>
    <scope>NUCLEOTIDE SEQUENCE</scope>
    <source>
        <strain evidence="3">Stenotrophomonas_maltophilia_2021CK-00905</strain>
    </source>
</reference>
<feature type="chain" id="PRO_5042508570" description="RHS repeat protein" evidence="2">
    <location>
        <begin position="26"/>
        <end position="885"/>
    </location>
</feature>
<gene>
    <name evidence="3" type="ORF">QEK83_002577</name>
</gene>